<dbReference type="RefSeq" id="WP_154621328.1">
    <property type="nucleotide sequence ID" value="NZ_VUNL01000012.1"/>
</dbReference>
<gene>
    <name evidence="2" type="ORF">FYJ78_10425</name>
</gene>
<proteinExistence type="predicted"/>
<reference evidence="2 3" key="1">
    <citation type="submission" date="2019-08" db="EMBL/GenBank/DDBJ databases">
        <title>In-depth cultivation of the pig gut microbiome towards novel bacterial diversity and tailored functional studies.</title>
        <authorList>
            <person name="Wylensek D."/>
            <person name="Hitch T.C.A."/>
            <person name="Clavel T."/>
        </authorList>
    </citation>
    <scope>NUCLEOTIDE SEQUENCE [LARGE SCALE GENOMIC DNA]</scope>
    <source>
        <strain evidence="3">WCA-380-WT-3B3</strain>
    </source>
</reference>
<organism evidence="2 3">
    <name type="scientific">Selenomonas montiformis</name>
    <dbReference type="NCBI Taxonomy" id="2652285"/>
    <lineage>
        <taxon>Bacteria</taxon>
        <taxon>Bacillati</taxon>
        <taxon>Bacillota</taxon>
        <taxon>Negativicutes</taxon>
        <taxon>Selenomonadales</taxon>
        <taxon>Selenomonadaceae</taxon>
        <taxon>Selenomonas</taxon>
    </lineage>
</organism>
<protein>
    <recommendedName>
        <fullName evidence="4">Flagellar hook-associated protein 2 C-terminal domain-containing protein</fullName>
    </recommendedName>
</protein>
<dbReference type="AlphaFoldDB" id="A0A6I2UZQ5"/>
<accession>A0A6I2UZQ5</accession>
<dbReference type="Proteomes" id="UP000430222">
    <property type="component" value="Unassembled WGS sequence"/>
</dbReference>
<evidence type="ECO:0008006" key="4">
    <source>
        <dbReference type="Google" id="ProtNLM"/>
    </source>
</evidence>
<evidence type="ECO:0000256" key="1">
    <source>
        <dbReference type="SAM" id="MobiDB-lite"/>
    </source>
</evidence>
<name>A0A6I2UZQ5_9FIRM</name>
<dbReference type="EMBL" id="VUNL01000012">
    <property type="protein sequence ID" value="MSV25570.1"/>
    <property type="molecule type" value="Genomic_DNA"/>
</dbReference>
<evidence type="ECO:0000313" key="2">
    <source>
        <dbReference type="EMBL" id="MSV25570.1"/>
    </source>
</evidence>
<comment type="caution">
    <text evidence="2">The sequence shown here is derived from an EMBL/GenBank/DDBJ whole genome shotgun (WGS) entry which is preliminary data.</text>
</comment>
<keyword evidence="3" id="KW-1185">Reference proteome</keyword>
<feature type="region of interest" description="Disordered" evidence="1">
    <location>
        <begin position="22"/>
        <end position="43"/>
    </location>
</feature>
<sequence>MTTISSLARNTYTMYRMASGASSAGSASDQSSKTASDSTAASGSTDRYSAAADNISALSNLVQAFSGAHSTSRKNTAQENLTNLWSAYTSSTSSSSGLMNLSAISDLRTSSAALVNSYNETKSTFRTQYSSVMNDLKQSAQTVSGMNYSFSSSDIRTESDGSKTYSDSLKQAIANVKELVSDYNDALDLTSGYSSIGKRMSRLSSAFSDTTYRADVYAKAGIQVDGKTGALSVQEDTLAKALVENGSRVQNALGSSGLAGKAEDHADFAIRQQDRVFPSMKNMFGKQLTTASAYTDPRVLHASVQANLIGNLLNMTL</sequence>
<evidence type="ECO:0000313" key="3">
    <source>
        <dbReference type="Proteomes" id="UP000430222"/>
    </source>
</evidence>